<evidence type="ECO:0000313" key="2">
    <source>
        <dbReference type="EMBL" id="NIH58510.1"/>
    </source>
</evidence>
<proteinExistence type="predicted"/>
<dbReference type="RefSeq" id="WP_167171090.1">
    <property type="nucleotide sequence ID" value="NZ_BAAAOO010000007.1"/>
</dbReference>
<name>A0ABX0SKJ7_9ACTN</name>
<gene>
    <name evidence="2" type="ORF">FB473_003205</name>
</gene>
<evidence type="ECO:0008006" key="4">
    <source>
        <dbReference type="Google" id="ProtNLM"/>
    </source>
</evidence>
<feature type="region of interest" description="Disordered" evidence="1">
    <location>
        <begin position="139"/>
        <end position="161"/>
    </location>
</feature>
<evidence type="ECO:0000313" key="3">
    <source>
        <dbReference type="Proteomes" id="UP000749311"/>
    </source>
</evidence>
<protein>
    <recommendedName>
        <fullName evidence="4">DUF222 domain-containing protein</fullName>
    </recommendedName>
</protein>
<organism evidence="2 3">
    <name type="scientific">Brooklawnia cerclae</name>
    <dbReference type="NCBI Taxonomy" id="349934"/>
    <lineage>
        <taxon>Bacteria</taxon>
        <taxon>Bacillati</taxon>
        <taxon>Actinomycetota</taxon>
        <taxon>Actinomycetes</taxon>
        <taxon>Propionibacteriales</taxon>
        <taxon>Propionibacteriaceae</taxon>
        <taxon>Brooklawnia</taxon>
    </lineage>
</organism>
<dbReference type="Proteomes" id="UP000749311">
    <property type="component" value="Unassembled WGS sequence"/>
</dbReference>
<dbReference type="EMBL" id="JAAMOZ010000003">
    <property type="protein sequence ID" value="NIH58510.1"/>
    <property type="molecule type" value="Genomic_DNA"/>
</dbReference>
<comment type="caution">
    <text evidence="2">The sequence shown here is derived from an EMBL/GenBank/DDBJ whole genome shotgun (WGS) entry which is preliminary data.</text>
</comment>
<keyword evidence="3" id="KW-1185">Reference proteome</keyword>
<sequence length="227" mass="24567">MTSVIDAARARYQRALDAKPSKGAYTADGIAALTDSVCDVPLLLDEIERLHARRGFDDALHRRLADPEVRAGYDASRIERSKREVSADFVRADVLERGIRERIAAEIHGLLEQIEPGSTVHAAGVADLIISAEQIARGDSGMSETPERIRSGPGADGLRSPHTYTRAEIAAGKRRGLVRGKESMDSLGGPLFWAAGDYYSSEVAQAAADYALLAEAIKREWGGPWPT</sequence>
<accession>A0ABX0SKJ7</accession>
<reference evidence="2 3" key="1">
    <citation type="submission" date="2020-02" db="EMBL/GenBank/DDBJ databases">
        <title>Sequencing the genomes of 1000 actinobacteria strains.</title>
        <authorList>
            <person name="Klenk H.-P."/>
        </authorList>
    </citation>
    <scope>NUCLEOTIDE SEQUENCE [LARGE SCALE GENOMIC DNA]</scope>
    <source>
        <strain evidence="2 3">DSM 19609</strain>
    </source>
</reference>
<evidence type="ECO:0000256" key="1">
    <source>
        <dbReference type="SAM" id="MobiDB-lite"/>
    </source>
</evidence>